<dbReference type="STRING" id="1198029.A0A1U7LX04"/>
<dbReference type="Proteomes" id="UP000186594">
    <property type="component" value="Unassembled WGS sequence"/>
</dbReference>
<dbReference type="GO" id="GO:0015986">
    <property type="term" value="P:proton motive force-driven ATP synthesis"/>
    <property type="evidence" value="ECO:0007669"/>
    <property type="project" value="TreeGrafter"/>
</dbReference>
<evidence type="ECO:0000256" key="3">
    <source>
        <dbReference type="ARBA" id="ARBA00023136"/>
    </source>
</evidence>
<dbReference type="InterPro" id="IPR021278">
    <property type="entry name" value="ATP19"/>
</dbReference>
<sequence length="81" mass="8503">MSYVIFGKRIASEYLSIGTLTLVGVGSWLAMRGNKAADAAEKSSGEPQITANSSAEEAFIRDYVKREGGKAQLSAGSPPAH</sequence>
<evidence type="ECO:0000313" key="5">
    <source>
        <dbReference type="Proteomes" id="UP000186594"/>
    </source>
</evidence>
<comment type="caution">
    <text evidence="4">The sequence shown here is derived from an EMBL/GenBank/DDBJ whole genome shotgun (WGS) entry which is preliminary data.</text>
</comment>
<keyword evidence="3" id="KW-0472">Membrane</keyword>
<dbReference type="GO" id="GO:0031966">
    <property type="term" value="C:mitochondrial membrane"/>
    <property type="evidence" value="ECO:0007669"/>
    <property type="project" value="UniProtKB-SubCell"/>
</dbReference>
<dbReference type="Pfam" id="PF11022">
    <property type="entry name" value="ATP19"/>
    <property type="match status" value="1"/>
</dbReference>
<organism evidence="4 5">
    <name type="scientific">Neolecta irregularis (strain DAH-3)</name>
    <dbReference type="NCBI Taxonomy" id="1198029"/>
    <lineage>
        <taxon>Eukaryota</taxon>
        <taxon>Fungi</taxon>
        <taxon>Dikarya</taxon>
        <taxon>Ascomycota</taxon>
        <taxon>Taphrinomycotina</taxon>
        <taxon>Neolectales</taxon>
        <taxon>Neolectaceae</taxon>
        <taxon>Neolecta</taxon>
    </lineage>
</organism>
<dbReference type="OrthoDB" id="2094445at2759"/>
<reference evidence="4 5" key="1">
    <citation type="submission" date="2016-04" db="EMBL/GenBank/DDBJ databases">
        <title>Evolutionary innovation and constraint leading to complex multicellularity in the Ascomycota.</title>
        <authorList>
            <person name="Cisse O."/>
            <person name="Nguyen A."/>
            <person name="Hewitt D.A."/>
            <person name="Jedd G."/>
            <person name="Stajich J.E."/>
        </authorList>
    </citation>
    <scope>NUCLEOTIDE SEQUENCE [LARGE SCALE GENOMIC DNA]</scope>
    <source>
        <strain evidence="4 5">DAH-3</strain>
    </source>
</reference>
<dbReference type="EMBL" id="LXFE01000118">
    <property type="protein sequence ID" value="OLL27158.1"/>
    <property type="molecule type" value="Genomic_DNA"/>
</dbReference>
<evidence type="ECO:0008006" key="6">
    <source>
        <dbReference type="Google" id="ProtNLM"/>
    </source>
</evidence>
<name>A0A1U7LX04_NEOID</name>
<dbReference type="OMA" id="TQMGGSK"/>
<keyword evidence="2" id="KW-0496">Mitochondrion</keyword>
<proteinExistence type="predicted"/>
<protein>
    <recommendedName>
        <fullName evidence="6">ATP synthase subunit K, mitochondrial</fullName>
    </recommendedName>
</protein>
<dbReference type="PANTHER" id="PTHR28074">
    <property type="entry name" value="ATP SYNTHASE SUBUNIT K, MITOCHONDRIAL"/>
    <property type="match status" value="1"/>
</dbReference>
<evidence type="ECO:0000256" key="2">
    <source>
        <dbReference type="ARBA" id="ARBA00023128"/>
    </source>
</evidence>
<comment type="subcellular location">
    <subcellularLocation>
        <location evidence="1">Mitochondrion membrane</location>
    </subcellularLocation>
</comment>
<dbReference type="AlphaFoldDB" id="A0A1U7LX04"/>
<dbReference type="PANTHER" id="PTHR28074:SF1">
    <property type="entry name" value="ATP SYNTHASE SUBUNIT K, MITOCHONDRIAL"/>
    <property type="match status" value="1"/>
</dbReference>
<keyword evidence="5" id="KW-1185">Reference proteome</keyword>
<accession>A0A1U7LX04</accession>
<evidence type="ECO:0000313" key="4">
    <source>
        <dbReference type="EMBL" id="OLL27158.1"/>
    </source>
</evidence>
<gene>
    <name evidence="4" type="ORF">NEOLI_001954</name>
</gene>
<evidence type="ECO:0000256" key="1">
    <source>
        <dbReference type="ARBA" id="ARBA00004325"/>
    </source>
</evidence>